<comment type="caution">
    <text evidence="2">The sequence shown here is derived from an EMBL/GenBank/DDBJ whole genome shotgun (WGS) entry which is preliminary data.</text>
</comment>
<dbReference type="InterPro" id="IPR014914">
    <property type="entry name" value="RES_dom"/>
</dbReference>
<gene>
    <name evidence="2" type="ORF">C7451_10519</name>
</gene>
<protein>
    <submittedName>
        <fullName evidence="2">RES domain-containing protein</fullName>
    </submittedName>
</protein>
<dbReference type="SMART" id="SM00953">
    <property type="entry name" value="RES"/>
    <property type="match status" value="1"/>
</dbReference>
<accession>A0A2V3V698</accession>
<name>A0A2V3V698_9SPHN</name>
<evidence type="ECO:0000259" key="1">
    <source>
        <dbReference type="SMART" id="SM00953"/>
    </source>
</evidence>
<evidence type="ECO:0000313" key="3">
    <source>
        <dbReference type="Proteomes" id="UP000248014"/>
    </source>
</evidence>
<dbReference type="Pfam" id="PF08808">
    <property type="entry name" value="RES"/>
    <property type="match status" value="1"/>
</dbReference>
<dbReference type="OrthoDB" id="648213at2"/>
<organism evidence="2 3">
    <name type="scientific">Blastomonas natatoria</name>
    <dbReference type="NCBI Taxonomy" id="34015"/>
    <lineage>
        <taxon>Bacteria</taxon>
        <taxon>Pseudomonadati</taxon>
        <taxon>Pseudomonadota</taxon>
        <taxon>Alphaproteobacteria</taxon>
        <taxon>Sphingomonadales</taxon>
        <taxon>Sphingomonadaceae</taxon>
        <taxon>Blastomonas</taxon>
    </lineage>
</organism>
<dbReference type="AlphaFoldDB" id="A0A2V3V698"/>
<dbReference type="RefSeq" id="WP_110298304.1">
    <property type="nucleotide sequence ID" value="NZ_QJJM01000005.1"/>
</dbReference>
<keyword evidence="3" id="KW-1185">Reference proteome</keyword>
<evidence type="ECO:0000313" key="2">
    <source>
        <dbReference type="EMBL" id="PXW76248.1"/>
    </source>
</evidence>
<dbReference type="Proteomes" id="UP000248014">
    <property type="component" value="Unassembled WGS sequence"/>
</dbReference>
<sequence length="164" mass="17901">MHYTGLLYRAHNPVWSRAPLSGEGAARFGGRFNRIGRPALYTSLAPETALREANQVGTLQPTMLVAYQADIGPLLDGRDAAVLQPFAMTPNDLADPGWRDRMLLGERVPTQDLAELAIAHGYAGIVVPSYARGVPADALNLVLWVWDGRLELVDDDDRLGLRPS</sequence>
<reference evidence="2 3" key="1">
    <citation type="submission" date="2018-05" db="EMBL/GenBank/DDBJ databases">
        <title>Genomic Encyclopedia of Type Strains, Phase IV (KMG-IV): sequencing the most valuable type-strain genomes for metagenomic binning, comparative biology and taxonomic classification.</title>
        <authorList>
            <person name="Goeker M."/>
        </authorList>
    </citation>
    <scope>NUCLEOTIDE SEQUENCE [LARGE SCALE GENOMIC DNA]</scope>
    <source>
        <strain evidence="2 3">DSM 3183</strain>
    </source>
</reference>
<dbReference type="EMBL" id="QJJM01000005">
    <property type="protein sequence ID" value="PXW76248.1"/>
    <property type="molecule type" value="Genomic_DNA"/>
</dbReference>
<proteinExistence type="predicted"/>
<feature type="domain" description="RES" evidence="1">
    <location>
        <begin position="19"/>
        <end position="155"/>
    </location>
</feature>